<protein>
    <submittedName>
        <fullName evidence="4">NPCBM-associated, NEW3 domain of alpha-galactosidase</fullName>
    </submittedName>
</protein>
<dbReference type="Pfam" id="PF10633">
    <property type="entry name" value="NPCBM_assoc"/>
    <property type="match status" value="1"/>
</dbReference>
<dbReference type="PANTHER" id="PTHR39198">
    <property type="entry name" value="HYPOTHETICAL MEMBRANE PROTEIN, CONSERVED"/>
    <property type="match status" value="1"/>
</dbReference>
<keyword evidence="1" id="KW-1133">Transmembrane helix</keyword>
<organism evidence="4 5">
    <name type="scientific">Saccharicrinis carchari</name>
    <dbReference type="NCBI Taxonomy" id="1168039"/>
    <lineage>
        <taxon>Bacteria</taxon>
        <taxon>Pseudomonadati</taxon>
        <taxon>Bacteroidota</taxon>
        <taxon>Bacteroidia</taxon>
        <taxon>Marinilabiliales</taxon>
        <taxon>Marinilabiliaceae</taxon>
        <taxon>Saccharicrinis</taxon>
    </lineage>
</organism>
<accession>A0A521E705</accession>
<evidence type="ECO:0000256" key="1">
    <source>
        <dbReference type="SAM" id="Phobius"/>
    </source>
</evidence>
<dbReference type="InterPro" id="IPR018905">
    <property type="entry name" value="A-galactase_NEW3"/>
</dbReference>
<dbReference type="EMBL" id="FXTB01000008">
    <property type="protein sequence ID" value="SMO79726.1"/>
    <property type="molecule type" value="Genomic_DNA"/>
</dbReference>
<keyword evidence="1" id="KW-0812">Transmembrane</keyword>
<evidence type="ECO:0000259" key="3">
    <source>
        <dbReference type="Pfam" id="PF10633"/>
    </source>
</evidence>
<sequence>MRKINLYMTLLFIALISIQFQQRALASSAQLEIYTPYTKVSVSPGSTVNYSIDIINNGDETQNQDILITNLPRSWSYTLTANGLNINKVAVLPKEKKTLSLKVEVPYQVKKGYYTFYAKTGNGASLPMTVNVSTAGSNETELSCDQRNMQGTSKSNFTFNAVLKNKTPNKQQYALMASPPKGWIVAIKPNHKQATSTEVDANGTKNISYDIKAPSNVNAGSYKIPVKAVSGSTSAEMELEVVITGTYKMVLTTPTGLLSARITAGDEKKVELAIKNTGSVKLENIELSASKPKNWEVSFDNKEIASLEPGKTTTVLASIKADKKAIPGDYVTKITARTPETNEQISFRIMVKTPMLMGWLGVLVILAAIGGLWLLIRKFGRR</sequence>
<dbReference type="PANTHER" id="PTHR39198:SF1">
    <property type="entry name" value="ALPHA-GALACTOSIDASE NEW3 DOMAIN-CONTAINING PROTEIN"/>
    <property type="match status" value="1"/>
</dbReference>
<feature type="domain" description="Alpha-galactosidase NEW3" evidence="3">
    <location>
        <begin position="262"/>
        <end position="337"/>
    </location>
</feature>
<dbReference type="RefSeq" id="WP_185957557.1">
    <property type="nucleotide sequence ID" value="NZ_FXTB01000008.1"/>
</dbReference>
<dbReference type="Gene3D" id="2.60.40.10">
    <property type="entry name" value="Immunoglobulins"/>
    <property type="match status" value="2"/>
</dbReference>
<evidence type="ECO:0000313" key="4">
    <source>
        <dbReference type="EMBL" id="SMO79726.1"/>
    </source>
</evidence>
<feature type="signal peptide" evidence="2">
    <location>
        <begin position="1"/>
        <end position="26"/>
    </location>
</feature>
<reference evidence="4 5" key="1">
    <citation type="submission" date="2017-05" db="EMBL/GenBank/DDBJ databases">
        <authorList>
            <person name="Varghese N."/>
            <person name="Submissions S."/>
        </authorList>
    </citation>
    <scope>NUCLEOTIDE SEQUENCE [LARGE SCALE GENOMIC DNA]</scope>
    <source>
        <strain evidence="4 5">DSM 27040</strain>
    </source>
</reference>
<keyword evidence="1" id="KW-0472">Membrane</keyword>
<dbReference type="AlphaFoldDB" id="A0A521E705"/>
<evidence type="ECO:0000313" key="5">
    <source>
        <dbReference type="Proteomes" id="UP000319040"/>
    </source>
</evidence>
<keyword evidence="5" id="KW-1185">Reference proteome</keyword>
<feature type="transmembrane region" description="Helical" evidence="1">
    <location>
        <begin position="356"/>
        <end position="376"/>
    </location>
</feature>
<proteinExistence type="predicted"/>
<dbReference type="InterPro" id="IPR013783">
    <property type="entry name" value="Ig-like_fold"/>
</dbReference>
<feature type="chain" id="PRO_5022181080" evidence="2">
    <location>
        <begin position="27"/>
        <end position="382"/>
    </location>
</feature>
<dbReference type="Proteomes" id="UP000319040">
    <property type="component" value="Unassembled WGS sequence"/>
</dbReference>
<name>A0A521E705_SACCC</name>
<evidence type="ECO:0000256" key="2">
    <source>
        <dbReference type="SAM" id="SignalP"/>
    </source>
</evidence>
<gene>
    <name evidence="4" type="ORF">SAMN06265379_1088</name>
</gene>
<keyword evidence="2" id="KW-0732">Signal</keyword>